<evidence type="ECO:0000256" key="1">
    <source>
        <dbReference type="ARBA" id="ARBA00010552"/>
    </source>
</evidence>
<evidence type="ECO:0000313" key="3">
    <source>
        <dbReference type="Proteomes" id="UP000077786"/>
    </source>
</evidence>
<dbReference type="InterPro" id="IPR006175">
    <property type="entry name" value="YjgF/YER057c/UK114"/>
</dbReference>
<dbReference type="Gene3D" id="3.30.1330.40">
    <property type="entry name" value="RutC-like"/>
    <property type="match status" value="1"/>
</dbReference>
<dbReference type="InterPro" id="IPR035709">
    <property type="entry name" value="YoaB-like"/>
</dbReference>
<dbReference type="Pfam" id="PF01042">
    <property type="entry name" value="Ribonuc_L-PSP"/>
    <property type="match status" value="1"/>
</dbReference>
<gene>
    <name evidence="2" type="ORF">A0123_01063</name>
</gene>
<sequence length="120" mass="13158">MSTNPDITRHLEENRLAGVVTHNGLAYLAGQVADDATLDTEGQTADILHQIDVLLADLGTDKTRILSVQIFLTDINEIGNMNKAWDAWLDMGHKPARATVEAKLADPDWRVEITAIAALR</sequence>
<dbReference type="CDD" id="cd06150">
    <property type="entry name" value="YjgF_YER057c_UK114_like_2"/>
    <property type="match status" value="1"/>
</dbReference>
<evidence type="ECO:0000313" key="2">
    <source>
        <dbReference type="EMBL" id="OAJ68359.1"/>
    </source>
</evidence>
<accession>A0A1B6VME2</accession>
<dbReference type="RefSeq" id="WP_064273921.1">
    <property type="nucleotide sequence ID" value="NZ_LUTU01000005.1"/>
</dbReference>
<reference evidence="2 3" key="1">
    <citation type="submission" date="2016-03" db="EMBL/GenBank/DDBJ databases">
        <title>Draft genome sequence of Gluconobacter cerinus strain CECT 9110.</title>
        <authorList>
            <person name="Sainz F."/>
            <person name="Mas A."/>
            <person name="Torija M.J."/>
        </authorList>
    </citation>
    <scope>NUCLEOTIDE SEQUENCE [LARGE SCALE GENOMIC DNA]</scope>
    <source>
        <strain evidence="2 3">CECT 9110</strain>
    </source>
</reference>
<dbReference type="InterPro" id="IPR019897">
    <property type="entry name" value="RidA_CS"/>
</dbReference>
<proteinExistence type="inferred from homology"/>
<dbReference type="PANTHER" id="PTHR47328">
    <property type="match status" value="1"/>
</dbReference>
<name>A0A1B6VME2_9PROT</name>
<dbReference type="OrthoDB" id="9803101at2"/>
<dbReference type="AlphaFoldDB" id="A0A1B6VME2"/>
<organism evidence="2 3">
    <name type="scientific">Gluconobacter cerinus</name>
    <dbReference type="NCBI Taxonomy" id="38307"/>
    <lineage>
        <taxon>Bacteria</taxon>
        <taxon>Pseudomonadati</taxon>
        <taxon>Pseudomonadota</taxon>
        <taxon>Alphaproteobacteria</taxon>
        <taxon>Acetobacterales</taxon>
        <taxon>Acetobacteraceae</taxon>
        <taxon>Gluconobacter</taxon>
    </lineage>
</organism>
<protein>
    <submittedName>
        <fullName evidence="2">Translation initiation inhibitor</fullName>
    </submittedName>
</protein>
<dbReference type="EMBL" id="LUTU01000005">
    <property type="protein sequence ID" value="OAJ68359.1"/>
    <property type="molecule type" value="Genomic_DNA"/>
</dbReference>
<dbReference type="Proteomes" id="UP000077786">
    <property type="component" value="Unassembled WGS sequence"/>
</dbReference>
<dbReference type="PANTHER" id="PTHR47328:SF1">
    <property type="entry name" value="RUTC FAMILY PROTEIN YOAB"/>
    <property type="match status" value="1"/>
</dbReference>
<dbReference type="InterPro" id="IPR035959">
    <property type="entry name" value="RutC-like_sf"/>
</dbReference>
<dbReference type="SUPFAM" id="SSF55298">
    <property type="entry name" value="YjgF-like"/>
    <property type="match status" value="1"/>
</dbReference>
<dbReference type="PROSITE" id="PS01094">
    <property type="entry name" value="UPF0076"/>
    <property type="match status" value="1"/>
</dbReference>
<comment type="caution">
    <text evidence="2">The sequence shown here is derived from an EMBL/GenBank/DDBJ whole genome shotgun (WGS) entry which is preliminary data.</text>
</comment>
<dbReference type="PATRIC" id="fig|38307.3.peg.1096"/>
<comment type="similarity">
    <text evidence="1">Belongs to the RutC family.</text>
</comment>